<evidence type="ECO:0000256" key="1">
    <source>
        <dbReference type="SAM" id="MobiDB-lite"/>
    </source>
</evidence>
<evidence type="ECO:0000313" key="2">
    <source>
        <dbReference type="EMBL" id="KAK3867767.1"/>
    </source>
</evidence>
<proteinExistence type="predicted"/>
<name>A0AAE1F6P9_PETCI</name>
<organism evidence="2 3">
    <name type="scientific">Petrolisthes cinctipes</name>
    <name type="common">Flat porcelain crab</name>
    <dbReference type="NCBI Taxonomy" id="88211"/>
    <lineage>
        <taxon>Eukaryota</taxon>
        <taxon>Metazoa</taxon>
        <taxon>Ecdysozoa</taxon>
        <taxon>Arthropoda</taxon>
        <taxon>Crustacea</taxon>
        <taxon>Multicrustacea</taxon>
        <taxon>Malacostraca</taxon>
        <taxon>Eumalacostraca</taxon>
        <taxon>Eucarida</taxon>
        <taxon>Decapoda</taxon>
        <taxon>Pleocyemata</taxon>
        <taxon>Anomura</taxon>
        <taxon>Galatheoidea</taxon>
        <taxon>Porcellanidae</taxon>
        <taxon>Petrolisthes</taxon>
    </lineage>
</organism>
<accession>A0AAE1F6P9</accession>
<protein>
    <submittedName>
        <fullName evidence="2">Uncharacterized protein</fullName>
    </submittedName>
</protein>
<gene>
    <name evidence="2" type="ORF">Pcinc_026797</name>
</gene>
<evidence type="ECO:0000313" key="3">
    <source>
        <dbReference type="Proteomes" id="UP001286313"/>
    </source>
</evidence>
<reference evidence="2" key="1">
    <citation type="submission" date="2023-10" db="EMBL/GenBank/DDBJ databases">
        <title>Genome assemblies of two species of porcelain crab, Petrolisthes cinctipes and Petrolisthes manimaculis (Anomura: Porcellanidae).</title>
        <authorList>
            <person name="Angst P."/>
        </authorList>
    </citation>
    <scope>NUCLEOTIDE SEQUENCE</scope>
    <source>
        <strain evidence="2">PB745_01</strain>
        <tissue evidence="2">Gill</tissue>
    </source>
</reference>
<comment type="caution">
    <text evidence="2">The sequence shown here is derived from an EMBL/GenBank/DDBJ whole genome shotgun (WGS) entry which is preliminary data.</text>
</comment>
<dbReference type="Proteomes" id="UP001286313">
    <property type="component" value="Unassembled WGS sequence"/>
</dbReference>
<keyword evidence="3" id="KW-1185">Reference proteome</keyword>
<dbReference type="EMBL" id="JAWQEG010003137">
    <property type="protein sequence ID" value="KAK3867767.1"/>
    <property type="molecule type" value="Genomic_DNA"/>
</dbReference>
<feature type="compositionally biased region" description="Basic and acidic residues" evidence="1">
    <location>
        <begin position="8"/>
        <end position="33"/>
    </location>
</feature>
<feature type="region of interest" description="Disordered" evidence="1">
    <location>
        <begin position="1"/>
        <end position="33"/>
    </location>
</feature>
<dbReference type="AlphaFoldDB" id="A0AAE1F6P9"/>
<sequence length="181" mass="21091">MRVKRVRERGLGEGKERHRQRGVDEGKERHRERGLWEKSDGDNTECKIVASLPRCVYLTETVLPPQVLPCCSHILYHRPVQLLWYFGRCVGGQEGYVVEVVKAAVPEKVEWRGDPWRGWPQAGRRSPTSDFTIFCTKQMRDEIRVTDNHYDNRCQVRCGRGHMTVEDDCYNMSVSLRPNDC</sequence>